<evidence type="ECO:0000313" key="2">
    <source>
        <dbReference type="RefSeq" id="XP_073915438.1"/>
    </source>
</evidence>
<proteinExistence type="predicted"/>
<organism evidence="1 2">
    <name type="scientific">Castor canadensis</name>
    <name type="common">American beaver</name>
    <dbReference type="NCBI Taxonomy" id="51338"/>
    <lineage>
        <taxon>Eukaryota</taxon>
        <taxon>Metazoa</taxon>
        <taxon>Chordata</taxon>
        <taxon>Craniata</taxon>
        <taxon>Vertebrata</taxon>
        <taxon>Euteleostomi</taxon>
        <taxon>Mammalia</taxon>
        <taxon>Eutheria</taxon>
        <taxon>Euarchontoglires</taxon>
        <taxon>Glires</taxon>
        <taxon>Rodentia</taxon>
        <taxon>Castorimorpha</taxon>
        <taxon>Castoridae</taxon>
        <taxon>Castor</taxon>
    </lineage>
</organism>
<reference evidence="2" key="1">
    <citation type="submission" date="2025-08" db="UniProtKB">
        <authorList>
            <consortium name="RefSeq"/>
        </authorList>
    </citation>
    <scope>IDENTIFICATION</scope>
</reference>
<evidence type="ECO:0000313" key="1">
    <source>
        <dbReference type="Proteomes" id="UP001732720"/>
    </source>
</evidence>
<keyword evidence="1" id="KW-1185">Reference proteome</keyword>
<sequence length="2050" mass="235369">MWTPTEEEKYGVVICSFRGSVPQGLVLEIGETVQILEKCEGWYRGVSTKKPNVKGIFPANYIHLKKAIVSNRGQYETVVPLEDSIVTEVTATLQEWASLWKQLYVKHKVDLFYKLRHVMNELIDLRRQLLSGHLTQDQVREVKRHITVRLDWGNEHLGLDLVPRKDFEVVDSDQISVSDLYKMHLSSRQSVQQSTSQVDTMRPRHGETCRMPVPHHFFLSLKSFTYNTIGEDTDVFFSLYDMREGKQISERFLVRLNKNGGPRNPEKIERMCALFTDLSSKDMKRDLYIVAHVIRIGRMLLNDSKKGPAHLHYRRPYGCAVLSILDVIQSLTELKEEKDFVLKVYTCNNESEWAQIHENIIRKSSAKYSAPSASHGLIISLQLLRGDMEQIRRENPMIFNRGLAFTRKLGFPDVIMPGDIRNDLYLTLEKGDFERGGKSVQKNIEVTMYVLYADGEILKDCISLGSGEPNRSSYHSFVLYHSNSPRWGEIIKLPIPIDRFRGSHLRFEFRHCSTKDKGEKKLFGFAFSPLMRDDGTTLSDDIHELYVYKCDENSTFNNHALYLGLPCCKEDYNGCPNIPSSLIFQRSTKESFFISTQLSSTKLTQNVDLLALLKWKAFPDRIMDILGRLRHVSGEEIVKFLQDILDTLFVILDDNTEKYGLLVFQSLVFIINLLRDIKYFHFRPVMDTYIQKHFAGALAYKELIRCLKWYMDCSAELIRQDHIQEAMRALEYLFKFIVQSRILYSRATCGMEEEQFRSSIQELFQSIRFVLSLDSRNSETLLFTQAALLNSFPTIFDELLQMFTVQEVAEFVRGTLGSMPSTVHIGQSMDVVKLQSIARTVDSRLFSFSESRRILLPVVLHHIHLHLRQQKELLICSGILGSIFSIIKTSSLEADVMEEVEMMVESLLDVLLQTLLTIMSKSHAQEAVRGQRCPQCTAEITGEYVSCLLSLLRQMCDTHYQHLLDNFQSKDELKEFLLKIFCVFRNLMKMSVFPRDWMVMRLLTSNIIVTTVQYLSSALHKNFTETDFDFKVWNSYFSLAVLFINQPSLQLEIITPAKRKKILDKYGDMRVMMAYELFSMWQNLGEHKIHFIPGMIGPFLGVTLVPQPEVRNIMIPIFHDMMDWEQRKNGNFKQVEAELIDKLDSMVSEGKGDESYRELFSLLTQLFGPYPSLLEKVEQETWRETGISFVTSVTRLMERLLDYRDCMKGEETENKKIGCTVNLMNFYKSEINKEEMYIRYIHKLCDMHLQAENYTEAAFTLLLYCELLQWEDRPLREFLHYPSQTEWQRKEGLCRKIIHYFNKGKSWEFGIPLCRELACQYENLYDYQSLSWIRKMEASYYDNIIEQQRLEPEFFRVGFYGRKFPFFLRNKEYVCRGHDYERLEAFQQRMLSEFPQAVAMQHPNHPDDAILQCDAQYLQIYAVTPIPEYVDVLQMDRVPDRVKSFYRVNNVRKFRYDRPFHKGPKDKENEFKSLWIERTTLTLTHSLPGISRWFEVERRELVEVSPLENAIQVVENKNQELRALISQYQHKQVHGNINLLSMCLNGVIDAAVNGGIARYQEAFFDKDYITKHPGDAEKIAQLKELMQEQVHVLGVGLAVHEKFVHPEMRPLHKKLIDQFQMMRASLYHEFPGLDKLSPACSGTSTPRGNVLASHSPMSPENIKMSHRHSEAGNMVMMGDSSMGEAPEDLYHHMQLTYHNPRYQGSVTNVSVLSSSQASPSSSSLSSTHSAPSQMITSAPSSARGSPSLPDKYRHAREMMLLLPTHRDRPSSAMYPAAILENGQPPNFQRALFQQVVGACKPCSDPNLSIAEKAVPAAPSSWSLDSGAQEAQPFLSTHTGHTLAPPVPPRSLLHGHYSLHFDAFHHPLGDIPPALPARTLRKSPLHPIPASPTSPQSGLDGSNSTLSGSASSGVSSLSESNFGHSSEVPPRTDTMDSMPSQAWNGDEDLEPPYLPVHYSLSESAVLDSIKVQPCRSHSAPGCVIPQDPTDPPALPPKPYHPRLPALEHDEGVLLREEAERPRGLHRKASLPPGSTKEEQARMAWEHGRGEQ</sequence>
<dbReference type="RefSeq" id="XP_073915438.1">
    <property type="nucleotide sequence ID" value="XM_074059337.1"/>
</dbReference>
<gene>
    <name evidence="2" type="primary">Dock3</name>
</gene>
<protein>
    <submittedName>
        <fullName evidence="2">Dedicator of cytokinesis protein 3 isoform X5</fullName>
    </submittedName>
</protein>
<accession>A0AC58LE64</accession>
<name>A0AC58LE64_CASCN</name>
<dbReference type="Proteomes" id="UP001732720">
    <property type="component" value="Chromosome 17"/>
</dbReference>